<gene>
    <name evidence="3" type="ORF">ZMTM_08990</name>
</gene>
<dbReference type="Proteomes" id="UP000826722">
    <property type="component" value="Chromosome"/>
</dbReference>
<feature type="domain" description="DUF58" evidence="2">
    <location>
        <begin position="216"/>
        <end position="253"/>
    </location>
</feature>
<protein>
    <recommendedName>
        <fullName evidence="2">DUF58 domain-containing protein</fullName>
    </recommendedName>
</protein>
<reference evidence="3" key="1">
    <citation type="journal article" date="2021" name="Arch. Microbiol.">
        <title>Methyloradius palustris gen. nov., sp. nov., a methanol-oxidizing bacterium isolated from snow.</title>
        <authorList>
            <person name="Miyadera T."/>
            <person name="Kojima H."/>
            <person name="Fukui M."/>
        </authorList>
    </citation>
    <scope>NUCLEOTIDE SEQUENCE</scope>
    <source>
        <strain evidence="3">Zm11</strain>
    </source>
</reference>
<sequence>MSSAKGWKKWLRVARGNPAPATLSSRYIYILPTRYGVLFACILLGLLIGSINYALSLGFVVTFLLAGMAVISMLHTWRNLAYLVIDSRKPAPVFATEDAVFEVIAKDSRQRARFSIAAHFDDTIPTYADIVTAGESPIRLLLPTEKRGWLKAERVTLFTEFPLGLFYAWSYVALDARCMVYPKPATHHLPLPASPDQGAAGVLNSSSGDDDFAGHRAYQLGDSPKRVDWKASSREQGLLTKQFQGEAQSTLWLDWVATPGADNEQRISQLTRWVLDAHGLKHTYSLRIPGIEISPNNGEPHYHRCLEALALMDAT</sequence>
<keyword evidence="1" id="KW-0812">Transmembrane</keyword>
<keyword evidence="4" id="KW-1185">Reference proteome</keyword>
<keyword evidence="1" id="KW-0472">Membrane</keyword>
<evidence type="ECO:0000256" key="1">
    <source>
        <dbReference type="SAM" id="Phobius"/>
    </source>
</evidence>
<accession>A0A8D5JL93</accession>
<dbReference type="RefSeq" id="WP_221765146.1">
    <property type="nucleotide sequence ID" value="NZ_AP024110.1"/>
</dbReference>
<feature type="transmembrane region" description="Helical" evidence="1">
    <location>
        <begin position="54"/>
        <end position="74"/>
    </location>
</feature>
<dbReference type="Pfam" id="PF01882">
    <property type="entry name" value="DUF58"/>
    <property type="match status" value="1"/>
</dbReference>
<keyword evidence="1" id="KW-1133">Transmembrane helix</keyword>
<dbReference type="AlphaFoldDB" id="A0A8D5JL93"/>
<dbReference type="PANTHER" id="PTHR34351:SF1">
    <property type="entry name" value="SLR1927 PROTEIN"/>
    <property type="match status" value="1"/>
</dbReference>
<proteinExistence type="predicted"/>
<feature type="transmembrane region" description="Helical" evidence="1">
    <location>
        <begin position="27"/>
        <end position="48"/>
    </location>
</feature>
<dbReference type="EMBL" id="AP024110">
    <property type="protein sequence ID" value="BCM24640.1"/>
    <property type="molecule type" value="Genomic_DNA"/>
</dbReference>
<dbReference type="PANTHER" id="PTHR34351">
    <property type="entry name" value="SLR1927 PROTEIN-RELATED"/>
    <property type="match status" value="1"/>
</dbReference>
<name>A0A8D5JL93_9PROT</name>
<dbReference type="InterPro" id="IPR002881">
    <property type="entry name" value="DUF58"/>
</dbReference>
<evidence type="ECO:0000313" key="3">
    <source>
        <dbReference type="EMBL" id="BCM24640.1"/>
    </source>
</evidence>
<organism evidence="3 4">
    <name type="scientific">Methyloradius palustris</name>
    <dbReference type="NCBI Taxonomy" id="2778876"/>
    <lineage>
        <taxon>Bacteria</taxon>
        <taxon>Pseudomonadati</taxon>
        <taxon>Pseudomonadota</taxon>
        <taxon>Betaproteobacteria</taxon>
        <taxon>Nitrosomonadales</taxon>
        <taxon>Methylophilaceae</taxon>
        <taxon>Methyloradius</taxon>
    </lineage>
</organism>
<evidence type="ECO:0000259" key="2">
    <source>
        <dbReference type="Pfam" id="PF01882"/>
    </source>
</evidence>
<dbReference type="KEGG" id="mpau:ZMTM_08990"/>
<evidence type="ECO:0000313" key="4">
    <source>
        <dbReference type="Proteomes" id="UP000826722"/>
    </source>
</evidence>